<dbReference type="GO" id="GO:0055037">
    <property type="term" value="C:recycling endosome"/>
    <property type="evidence" value="ECO:0000318"/>
    <property type="project" value="GO_Central"/>
</dbReference>
<name>A2FG30_TRIV3</name>
<sequence length="416" mass="48174">MSSIYDACLLVHFDKSYIPCIKETVPEGVELGYDAIYFCSTCWPFPEEKINLSKLPLVYSFNINQVFYHGLLFMYDEEPYSILITTRRPYASLLGTFLKDVKKQFIITEIPEPSFAFTYVTSMLTTWPRGAVESAVLTFPTKSLAISFDITHFSYMQYNPLKFFDKDEIPKLWKALFTGSPVLIISPSADICCKACFAAFSLMTPLLYDDHCVIWLQKSDPRYKTVKEGDTTYKLVGSSYNELEKCKQFSLILHVKSAKKSSATDETNIHDQMSKHTSKILKIILAELDMILSIDAYSDFVDKTFATEHFREILKEFGTPDMPTFEDFQLFEKTDTFKRWRKAQAMRDILRHSLLSYSPPDNFRDRSPEDLMKIIEGIESMKVKFWNDAHVIAVLKSHESRVEKLIKHNSTQKQKQ</sequence>
<evidence type="ECO:0000313" key="2">
    <source>
        <dbReference type="Proteomes" id="UP000001542"/>
    </source>
</evidence>
<dbReference type="PANTHER" id="PTHR13677:SF0">
    <property type="entry name" value="LD41638P"/>
    <property type="match status" value="1"/>
</dbReference>
<protein>
    <recommendedName>
        <fullName evidence="3">UDENN domain-containing protein</fullName>
    </recommendedName>
</protein>
<dbReference type="EMBL" id="DS113772">
    <property type="protein sequence ID" value="EAX96149.1"/>
    <property type="molecule type" value="Genomic_DNA"/>
</dbReference>
<dbReference type="InterPro" id="IPR024224">
    <property type="entry name" value="DENND6"/>
</dbReference>
<dbReference type="PANTHER" id="PTHR13677">
    <property type="entry name" value="LD41638P"/>
    <property type="match status" value="1"/>
</dbReference>
<evidence type="ECO:0000313" key="1">
    <source>
        <dbReference type="EMBL" id="EAX96149.1"/>
    </source>
</evidence>
<dbReference type="KEGG" id="tva:4753916"/>
<dbReference type="RefSeq" id="XP_001309079.1">
    <property type="nucleotide sequence ID" value="XM_001309078.1"/>
</dbReference>
<dbReference type="AlphaFoldDB" id="A2FG30"/>
<proteinExistence type="predicted"/>
<accession>A2FG30</accession>
<evidence type="ECO:0008006" key="3">
    <source>
        <dbReference type="Google" id="ProtNLM"/>
    </source>
</evidence>
<keyword evidence="2" id="KW-1185">Reference proteome</keyword>
<dbReference type="VEuPathDB" id="TrichDB:TVAGG3_0674820"/>
<organism evidence="1 2">
    <name type="scientific">Trichomonas vaginalis (strain ATCC PRA-98 / G3)</name>
    <dbReference type="NCBI Taxonomy" id="412133"/>
    <lineage>
        <taxon>Eukaryota</taxon>
        <taxon>Metamonada</taxon>
        <taxon>Parabasalia</taxon>
        <taxon>Trichomonadida</taxon>
        <taxon>Trichomonadidae</taxon>
        <taxon>Trichomonas</taxon>
    </lineage>
</organism>
<reference evidence="1" key="2">
    <citation type="journal article" date="2007" name="Science">
        <title>Draft genome sequence of the sexually transmitted pathogen Trichomonas vaginalis.</title>
        <authorList>
            <person name="Carlton J.M."/>
            <person name="Hirt R.P."/>
            <person name="Silva J.C."/>
            <person name="Delcher A.L."/>
            <person name="Schatz M."/>
            <person name="Zhao Q."/>
            <person name="Wortman J.R."/>
            <person name="Bidwell S.L."/>
            <person name="Alsmark U.C.M."/>
            <person name="Besteiro S."/>
            <person name="Sicheritz-Ponten T."/>
            <person name="Noel C.J."/>
            <person name="Dacks J.B."/>
            <person name="Foster P.G."/>
            <person name="Simillion C."/>
            <person name="Van de Peer Y."/>
            <person name="Miranda-Saavedra D."/>
            <person name="Barton G.J."/>
            <person name="Westrop G.D."/>
            <person name="Mueller S."/>
            <person name="Dessi D."/>
            <person name="Fiori P.L."/>
            <person name="Ren Q."/>
            <person name="Paulsen I."/>
            <person name="Zhang H."/>
            <person name="Bastida-Corcuera F.D."/>
            <person name="Simoes-Barbosa A."/>
            <person name="Brown M.T."/>
            <person name="Hayes R.D."/>
            <person name="Mukherjee M."/>
            <person name="Okumura C.Y."/>
            <person name="Schneider R."/>
            <person name="Smith A.J."/>
            <person name="Vanacova S."/>
            <person name="Villalvazo M."/>
            <person name="Haas B.J."/>
            <person name="Pertea M."/>
            <person name="Feldblyum T.V."/>
            <person name="Utterback T.R."/>
            <person name="Shu C.L."/>
            <person name="Osoegawa K."/>
            <person name="de Jong P.J."/>
            <person name="Hrdy I."/>
            <person name="Horvathova L."/>
            <person name="Zubacova Z."/>
            <person name="Dolezal P."/>
            <person name="Malik S.B."/>
            <person name="Logsdon J.M. Jr."/>
            <person name="Henze K."/>
            <person name="Gupta A."/>
            <person name="Wang C.C."/>
            <person name="Dunne R.L."/>
            <person name="Upcroft J.A."/>
            <person name="Upcroft P."/>
            <person name="White O."/>
            <person name="Salzberg S.L."/>
            <person name="Tang P."/>
            <person name="Chiu C.-H."/>
            <person name="Lee Y.-S."/>
            <person name="Embley T.M."/>
            <person name="Coombs G.H."/>
            <person name="Mottram J.C."/>
            <person name="Tachezy J."/>
            <person name="Fraser-Liggett C.M."/>
            <person name="Johnson P.J."/>
        </authorList>
    </citation>
    <scope>NUCLEOTIDE SEQUENCE [LARGE SCALE GENOMIC DNA]</scope>
    <source>
        <strain evidence="1">G3</strain>
    </source>
</reference>
<dbReference type="InParanoid" id="A2FG30"/>
<dbReference type="VEuPathDB" id="TrichDB:TVAG_301900"/>
<dbReference type="GO" id="GO:0005085">
    <property type="term" value="F:guanyl-nucleotide exchange factor activity"/>
    <property type="evidence" value="ECO:0007669"/>
    <property type="project" value="InterPro"/>
</dbReference>
<dbReference type="OrthoDB" id="10622155at2759"/>
<gene>
    <name evidence="1" type="ORF">TVAG_301900</name>
</gene>
<dbReference type="SMR" id="A2FG30"/>
<reference evidence="1" key="1">
    <citation type="submission" date="2006-10" db="EMBL/GenBank/DDBJ databases">
        <authorList>
            <person name="Amadeo P."/>
            <person name="Zhao Q."/>
            <person name="Wortman J."/>
            <person name="Fraser-Liggett C."/>
            <person name="Carlton J."/>
        </authorList>
    </citation>
    <scope>NUCLEOTIDE SEQUENCE</scope>
    <source>
        <strain evidence="1">G3</strain>
    </source>
</reference>
<dbReference type="Proteomes" id="UP000001542">
    <property type="component" value="Unassembled WGS sequence"/>
</dbReference>